<organism evidence="3">
    <name type="scientific">Notodromas monacha</name>
    <dbReference type="NCBI Taxonomy" id="399045"/>
    <lineage>
        <taxon>Eukaryota</taxon>
        <taxon>Metazoa</taxon>
        <taxon>Ecdysozoa</taxon>
        <taxon>Arthropoda</taxon>
        <taxon>Crustacea</taxon>
        <taxon>Oligostraca</taxon>
        <taxon>Ostracoda</taxon>
        <taxon>Podocopa</taxon>
        <taxon>Podocopida</taxon>
        <taxon>Cypridocopina</taxon>
        <taxon>Cypridoidea</taxon>
        <taxon>Cyprididae</taxon>
        <taxon>Notodromas</taxon>
    </lineage>
</organism>
<evidence type="ECO:0000259" key="1">
    <source>
        <dbReference type="Pfam" id="PF01612"/>
    </source>
</evidence>
<feature type="domain" description="3'-5' exonuclease" evidence="1">
    <location>
        <begin position="1126"/>
        <end position="1267"/>
    </location>
</feature>
<dbReference type="GO" id="GO:0003676">
    <property type="term" value="F:nucleic acid binding"/>
    <property type="evidence" value="ECO:0007669"/>
    <property type="project" value="InterPro"/>
</dbReference>
<evidence type="ECO:0000313" key="3">
    <source>
        <dbReference type="EMBL" id="CAD7280780.1"/>
    </source>
</evidence>
<feature type="domain" description="Mut7-C RNAse" evidence="2">
    <location>
        <begin position="697"/>
        <end position="795"/>
    </location>
</feature>
<dbReference type="InterPro" id="IPR002562">
    <property type="entry name" value="3'-5'_exonuclease_dom"/>
</dbReference>
<dbReference type="EMBL" id="OA884436">
    <property type="protein sequence ID" value="CAD7280780.1"/>
    <property type="molecule type" value="Genomic_DNA"/>
</dbReference>
<dbReference type="GO" id="GO:0006139">
    <property type="term" value="P:nucleobase-containing compound metabolic process"/>
    <property type="evidence" value="ECO:0007669"/>
    <property type="project" value="InterPro"/>
</dbReference>
<dbReference type="InterPro" id="IPR012337">
    <property type="entry name" value="RNaseH-like_sf"/>
</dbReference>
<keyword evidence="4" id="KW-1185">Reference proteome</keyword>
<evidence type="ECO:0008006" key="5">
    <source>
        <dbReference type="Google" id="ProtNLM"/>
    </source>
</evidence>
<gene>
    <name evidence="3" type="ORF">NMOB1V02_LOCUS8437</name>
</gene>
<evidence type="ECO:0000259" key="2">
    <source>
        <dbReference type="Pfam" id="PF01927"/>
    </source>
</evidence>
<dbReference type="PANTHER" id="PTHR47765:SF2">
    <property type="entry name" value="EXONUCLEASE MUT-7 HOMOLOG"/>
    <property type="match status" value="1"/>
</dbReference>
<dbReference type="Proteomes" id="UP000678499">
    <property type="component" value="Unassembled WGS sequence"/>
</dbReference>
<dbReference type="SUPFAM" id="SSF53098">
    <property type="entry name" value="Ribonuclease H-like"/>
    <property type="match status" value="2"/>
</dbReference>
<sequence>MENLRSFFQIFTGLKNQGAEQQCDDAVDEFLQSQRGTLQENALLIITRGERNVIPRDMDKNLIKRVLQRTKVCVDQNHPKIKQLTLERKREIVEMFFDERFTGLSVLACDAFSLPEAELNTFYKKKVCSLLSARQYVMASEWMTGLEIPYGIYEKVIAPLGLLPDTENILYQFLSRFKQLRPAVIENLDELILLKPIELEDRCRECGVSIDNVRPEKSLSQLLRFWCTEFDIDFDRVARRSACQAHKLALDFFFGKTYISRQMSVEAFVERVESLLRDHDSLREWFVLYLERKNKLTEAAFWLTKYRLDFEQFSAELKKKIWANSAGITDRTELNMDSALFHPLRLQEKDVIHIEDTATFRKVMEVILQKSTIAVDCEWLSTSRSSKKRISILQIAGRSQIFLFDILALENILSRDYRTILAKVFEAPSILKICYNFDEKIELISQLVGVPPDDFAKRMHNVFDIRDFFLLSRHMLLTFDEKLNDQDLERLFFPHSEGTNPDSVGLAGMVELLLGKPLDVRESMSDWERRPLRPAQVQFAALSAFCLYEIYDALEQKARKWDVDFKIMFEWFSITETGATLIESFHVDNGDELESIFKVNSGIADRNRLTRPNAARNDPRIRPLKVRELVVPEEDFSRNPIREVVIADASGRRLRIQDDAAPAQTSIEPYAPVVPVQNPDQQPVIELRRKIRPEQLKVVTDLMLQGLCKQLLKLGVDAKTLKNPDPRIMCLEFSRKENRIILTRSGKGYDELKHKIEKKFLVAIETHNSMEQVLEVVRKMNLDISEAEIKRRCPDLFDVPSAGAKREQNTNVVLLWENKMKDTSASETCNGTDIERLNAFLESYAFVKQEKHRRIELLDAVLSDLPNSMLENALYIVCRGRDQDIGGDQVMNKQFIVRLFDRVKFHMSNGHPKCHPLSSSRKKDVFALFSPKRFRKIVPLVCCVFSLVDDTLSSFYEFEISKMIEKEEYMLAVLWITELKLSESSYEPLLVPLALSSNSDVVLRTVFDERESLRMMTISQLDKLVELQPGQYSDVSVDAFVERVRRIIHGSQSLASWFVNFLQENGKISEASFWAAEISPSQNLYSAEVEQMIRLGDLGFSDRKELFVDPSLFHALRIDEANIVFVGDIFTYRNVMKVLLEKTLLGLDCEWLPTYGESEKRLSIFQISTETEVFILDMLHMKSFMDGKDGVLLANLFSSSTVMKLCYGFKTDFEMFCGTGYGFKTDFEMLHQLGGPLANIASESKNMFDVHAFQILARQILRNQVDLNSHQQRYGRMLADFFLKPGKEVDCYDFGQPVTGLASLVRTVLGKPLDKRE</sequence>
<proteinExistence type="predicted"/>
<feature type="domain" description="3'-5' exonuclease" evidence="1">
    <location>
        <begin position="353"/>
        <end position="557"/>
    </location>
</feature>
<dbReference type="Pfam" id="PF01612">
    <property type="entry name" value="DNA_pol_A_exo1"/>
    <property type="match status" value="2"/>
</dbReference>
<reference evidence="3" key="1">
    <citation type="submission" date="2020-11" db="EMBL/GenBank/DDBJ databases">
        <authorList>
            <person name="Tran Van P."/>
        </authorList>
    </citation>
    <scope>NUCLEOTIDE SEQUENCE</scope>
</reference>
<dbReference type="GO" id="GO:0008408">
    <property type="term" value="F:3'-5' exonuclease activity"/>
    <property type="evidence" value="ECO:0007669"/>
    <property type="project" value="InterPro"/>
</dbReference>
<feature type="non-terminal residue" evidence="3">
    <location>
        <position position="1317"/>
    </location>
</feature>
<dbReference type="InterPro" id="IPR052408">
    <property type="entry name" value="Exonuclease_MUT-7-like"/>
</dbReference>
<evidence type="ECO:0000313" key="4">
    <source>
        <dbReference type="Proteomes" id="UP000678499"/>
    </source>
</evidence>
<dbReference type="EMBL" id="CAJPEX010002399">
    <property type="protein sequence ID" value="CAG0920932.1"/>
    <property type="molecule type" value="Genomic_DNA"/>
</dbReference>
<dbReference type="InterPro" id="IPR002782">
    <property type="entry name" value="Mut7-C_RNAse_dom"/>
</dbReference>
<protein>
    <recommendedName>
        <fullName evidence="5">3'-5' exonuclease domain-containing protein</fullName>
    </recommendedName>
</protein>
<dbReference type="OrthoDB" id="18193at2759"/>
<dbReference type="PANTHER" id="PTHR47765">
    <property type="entry name" value="3'-5' EXONUCLEASE DOMAIN-CONTAINING PROTEIN"/>
    <property type="match status" value="1"/>
</dbReference>
<dbReference type="Pfam" id="PF01927">
    <property type="entry name" value="Mut7-C"/>
    <property type="match status" value="1"/>
</dbReference>
<dbReference type="InterPro" id="IPR036397">
    <property type="entry name" value="RNaseH_sf"/>
</dbReference>
<dbReference type="Gene3D" id="3.30.420.10">
    <property type="entry name" value="Ribonuclease H-like superfamily/Ribonuclease H"/>
    <property type="match status" value="2"/>
</dbReference>
<accession>A0A7R9BSJ9</accession>
<name>A0A7R9BSJ9_9CRUS</name>